<keyword evidence="3" id="KW-0067">ATP-binding</keyword>
<proteinExistence type="predicted"/>
<dbReference type="InterPro" id="IPR014013">
    <property type="entry name" value="Helic_SF1/SF2_ATP-bd_DinG/Rad3"/>
</dbReference>
<comment type="caution">
    <text evidence="5">The sequence shown here is derived from an EMBL/GenBank/DDBJ whole genome shotgun (WGS) entry which is preliminary data.</text>
</comment>
<dbReference type="InterPro" id="IPR006554">
    <property type="entry name" value="Helicase-like_DEXD_c2"/>
</dbReference>
<keyword evidence="1" id="KW-0547">Nucleotide-binding</keyword>
<evidence type="ECO:0000256" key="1">
    <source>
        <dbReference type="ARBA" id="ARBA00022741"/>
    </source>
</evidence>
<evidence type="ECO:0000313" key="5">
    <source>
        <dbReference type="EMBL" id="KXA92325.1"/>
    </source>
</evidence>
<dbReference type="AlphaFoldDB" id="A0A133UDU0"/>
<accession>A0A133UDU0</accession>
<gene>
    <name evidence="5" type="ORF">AKJ64_03460</name>
</gene>
<evidence type="ECO:0000256" key="2">
    <source>
        <dbReference type="ARBA" id="ARBA00022801"/>
    </source>
</evidence>
<dbReference type="SUPFAM" id="SSF52540">
    <property type="entry name" value="P-loop containing nucleoside triphosphate hydrolases"/>
    <property type="match status" value="1"/>
</dbReference>
<dbReference type="InterPro" id="IPR027417">
    <property type="entry name" value="P-loop_NTPase"/>
</dbReference>
<organism evidence="5 6">
    <name type="scientific">candidate division MSBL1 archaeon SCGC-AAA259E17</name>
    <dbReference type="NCBI Taxonomy" id="1698263"/>
    <lineage>
        <taxon>Archaea</taxon>
        <taxon>Methanobacteriati</taxon>
        <taxon>Methanobacteriota</taxon>
        <taxon>candidate division MSBL1</taxon>
    </lineage>
</organism>
<dbReference type="GO" id="GO:0003677">
    <property type="term" value="F:DNA binding"/>
    <property type="evidence" value="ECO:0007669"/>
    <property type="project" value="InterPro"/>
</dbReference>
<dbReference type="PANTHER" id="PTHR11472:SF34">
    <property type="entry name" value="REGULATOR OF TELOMERE ELONGATION HELICASE 1"/>
    <property type="match status" value="1"/>
</dbReference>
<dbReference type="GO" id="GO:0016818">
    <property type="term" value="F:hydrolase activity, acting on acid anhydrides, in phosphorus-containing anhydrides"/>
    <property type="evidence" value="ECO:0007669"/>
    <property type="project" value="InterPro"/>
</dbReference>
<evidence type="ECO:0000256" key="3">
    <source>
        <dbReference type="ARBA" id="ARBA00022840"/>
    </source>
</evidence>
<dbReference type="GO" id="GO:0005524">
    <property type="term" value="F:ATP binding"/>
    <property type="evidence" value="ECO:0007669"/>
    <property type="project" value="UniProtKB-KW"/>
</dbReference>
<dbReference type="PROSITE" id="PS51193">
    <property type="entry name" value="HELICASE_ATP_BIND_2"/>
    <property type="match status" value="1"/>
</dbReference>
<keyword evidence="6" id="KW-1185">Reference proteome</keyword>
<evidence type="ECO:0000259" key="4">
    <source>
        <dbReference type="PROSITE" id="PS51193"/>
    </source>
</evidence>
<reference evidence="5 6" key="1">
    <citation type="journal article" date="2016" name="Sci. Rep.">
        <title>Metabolic traits of an uncultured archaeal lineage -MSBL1- from brine pools of the Red Sea.</title>
        <authorList>
            <person name="Mwirichia R."/>
            <person name="Alam I."/>
            <person name="Rashid M."/>
            <person name="Vinu M."/>
            <person name="Ba-Alawi W."/>
            <person name="Anthony Kamau A."/>
            <person name="Kamanda Ngugi D."/>
            <person name="Goker M."/>
            <person name="Klenk H.P."/>
            <person name="Bajic V."/>
            <person name="Stingl U."/>
        </authorList>
    </citation>
    <scope>NUCLEOTIDE SEQUENCE [LARGE SCALE GENOMIC DNA]</scope>
    <source>
        <strain evidence="5">SCGC-AAA259E17</strain>
    </source>
</reference>
<dbReference type="Gene3D" id="3.40.50.300">
    <property type="entry name" value="P-loop containing nucleotide triphosphate hydrolases"/>
    <property type="match status" value="1"/>
</dbReference>
<dbReference type="SMART" id="SM00488">
    <property type="entry name" value="DEXDc2"/>
    <property type="match status" value="1"/>
</dbReference>
<feature type="domain" description="Helicase ATP-binding" evidence="4">
    <location>
        <begin position="4"/>
        <end position="250"/>
    </location>
</feature>
<evidence type="ECO:0000313" key="6">
    <source>
        <dbReference type="Proteomes" id="UP000070373"/>
    </source>
</evidence>
<dbReference type="Proteomes" id="UP000070373">
    <property type="component" value="Unassembled WGS sequence"/>
</dbReference>
<dbReference type="Pfam" id="PF06733">
    <property type="entry name" value="DEAD_2"/>
    <property type="match status" value="1"/>
</dbReference>
<protein>
    <recommendedName>
        <fullName evidence="4">Helicase ATP-binding domain-containing protein</fullName>
    </recommendedName>
</protein>
<dbReference type="InterPro" id="IPR010614">
    <property type="entry name" value="RAD3-like_helicase_DEAD"/>
</dbReference>
<dbReference type="PANTHER" id="PTHR11472">
    <property type="entry name" value="DNA REPAIR DEAD HELICASE RAD3/XP-D SUBFAMILY MEMBER"/>
    <property type="match status" value="1"/>
</dbReference>
<sequence length="342" mass="39131">MRGKSSRDLFPYTFREGQEEALEFLQSHFPEKNICLDAATGFGKTPIILSVLLMDEWPVLWTVRTGNETDRPVEELKAINEASDGNFFGFSYRGKRDMCLLARDRDVDSYRGVSTLCDREKENCQYYERLKTGFNPERLAGKPLLYSEIMEKCREHGVCPYYAQQELLGYADLVGLSYNYIVHEGIGWAIRNKLPFRLCNLVVDEAHNLRRAGNVNSDKITLGTLRYAIGEMEEFDTSRGSEVREFIEDMWSEAEIEDMWSENGVAFIGTVKGDNLELERWDMRSAEILGDRWEEFRSATFCSGTLKPIPAFAETVGLEDWEGSSFEAGFVRLCPTAPFPAR</sequence>
<dbReference type="InterPro" id="IPR045028">
    <property type="entry name" value="DinG/Rad3-like"/>
</dbReference>
<dbReference type="EMBL" id="LHXN01000060">
    <property type="protein sequence ID" value="KXA92325.1"/>
    <property type="molecule type" value="Genomic_DNA"/>
</dbReference>
<dbReference type="GO" id="GO:0003678">
    <property type="term" value="F:DNA helicase activity"/>
    <property type="evidence" value="ECO:0007669"/>
    <property type="project" value="InterPro"/>
</dbReference>
<name>A0A133UDU0_9EURY</name>
<keyword evidence="2" id="KW-0378">Hydrolase</keyword>